<dbReference type="eggNOG" id="KOG4173">
    <property type="taxonomic scope" value="Eukaryota"/>
</dbReference>
<feature type="compositionally biased region" description="Polar residues" evidence="1">
    <location>
        <begin position="29"/>
        <end position="43"/>
    </location>
</feature>
<feature type="compositionally biased region" description="Basic and acidic residues" evidence="1">
    <location>
        <begin position="176"/>
        <end position="190"/>
    </location>
</feature>
<feature type="compositionally biased region" description="Low complexity" evidence="1">
    <location>
        <begin position="10"/>
        <end position="23"/>
    </location>
</feature>
<evidence type="ECO:0000313" key="2">
    <source>
        <dbReference type="EMBL" id="EMS19957.1"/>
    </source>
</evidence>
<accession>M7WHK2</accession>
<sequence>MADSHKRPRSASGSSASSDSLSAPPSPSTKVYRSSSPSQSAATGRSGPARSRPRATAPPRPSPPPPPSKRTTASTMPSYREDGRKERICGRVFPDERMLQLHLTECHDELAQLKHERGDKIFACFLPSCTQLFSTPKNRRLHLIAQHGYPSQYYFSVTVWGVENVLKKGGGMVRREWKPRDGQERGRGSSEEAMGLPPSPAQERHQSPPHLEPSPPPIVTSSADVDDLAAALSGTSISLVPRSVRLACKNKMQM</sequence>
<dbReference type="OrthoDB" id="18440at2759"/>
<evidence type="ECO:0000256" key="1">
    <source>
        <dbReference type="SAM" id="MobiDB-lite"/>
    </source>
</evidence>
<keyword evidence="3" id="KW-1185">Reference proteome</keyword>
<reference evidence="2 3" key="1">
    <citation type="journal article" date="2012" name="Nat. Commun.">
        <title>A multi-omic map of the lipid-producing yeast Rhodosporidium toruloides.</title>
        <authorList>
            <person name="Zhu Z."/>
            <person name="Zhang S."/>
            <person name="Liu H."/>
            <person name="Shen H."/>
            <person name="Lin X."/>
            <person name="Yang F."/>
            <person name="Zhou Y.J."/>
            <person name="Jin G."/>
            <person name="Ye M."/>
            <person name="Zou H."/>
            <person name="Zou H."/>
            <person name="Zhao Z.K."/>
        </authorList>
    </citation>
    <scope>NUCLEOTIDE SEQUENCE [LARGE SCALE GENOMIC DNA]</scope>
    <source>
        <strain evidence="2 3">NP11</strain>
    </source>
</reference>
<dbReference type="AlphaFoldDB" id="M7WHK2"/>
<gene>
    <name evidence="2" type="ORF">RHTO_04001</name>
</gene>
<dbReference type="PANTHER" id="PTHR21354">
    <property type="entry name" value="ZINC FINGER PROTEIN 511"/>
    <property type="match status" value="1"/>
</dbReference>
<feature type="region of interest" description="Disordered" evidence="1">
    <location>
        <begin position="176"/>
        <end position="223"/>
    </location>
</feature>
<proteinExistence type="predicted"/>
<evidence type="ECO:0000313" key="3">
    <source>
        <dbReference type="Proteomes" id="UP000016926"/>
    </source>
</evidence>
<feature type="region of interest" description="Disordered" evidence="1">
    <location>
        <begin position="1"/>
        <end position="85"/>
    </location>
</feature>
<protein>
    <submittedName>
        <fullName evidence="2">C2H2 type zinc finger domain protein, putative</fullName>
    </submittedName>
</protein>
<dbReference type="PANTHER" id="PTHR21354:SF0">
    <property type="entry name" value="ZINC FINGER PROTEIN 511"/>
    <property type="match status" value="1"/>
</dbReference>
<dbReference type="HOGENOM" id="CLU_1094799_0_0_1"/>
<dbReference type="InterPro" id="IPR039258">
    <property type="entry name" value="ZNF511"/>
</dbReference>
<dbReference type="Proteomes" id="UP000016926">
    <property type="component" value="Unassembled WGS sequence"/>
</dbReference>
<name>M7WHK2_RHOT1</name>
<dbReference type="GeneID" id="27368014"/>
<feature type="compositionally biased region" description="Pro residues" evidence="1">
    <location>
        <begin position="56"/>
        <end position="68"/>
    </location>
</feature>
<organism evidence="2 3">
    <name type="scientific">Rhodotorula toruloides (strain NP11)</name>
    <name type="common">Yeast</name>
    <name type="synonym">Rhodosporidium toruloides</name>
    <dbReference type="NCBI Taxonomy" id="1130832"/>
    <lineage>
        <taxon>Eukaryota</taxon>
        <taxon>Fungi</taxon>
        <taxon>Dikarya</taxon>
        <taxon>Basidiomycota</taxon>
        <taxon>Pucciniomycotina</taxon>
        <taxon>Microbotryomycetes</taxon>
        <taxon>Sporidiobolales</taxon>
        <taxon>Sporidiobolaceae</taxon>
        <taxon>Rhodotorula</taxon>
    </lineage>
</organism>
<dbReference type="RefSeq" id="XP_016271076.1">
    <property type="nucleotide sequence ID" value="XM_016417669.1"/>
</dbReference>
<dbReference type="EMBL" id="KB722665">
    <property type="protein sequence ID" value="EMS19957.1"/>
    <property type="molecule type" value="Genomic_DNA"/>
</dbReference>